<feature type="region of interest" description="Disordered" evidence="12">
    <location>
        <begin position="269"/>
        <end position="330"/>
    </location>
</feature>
<name>A0AAD9FPZ9_PAPLA</name>
<evidence type="ECO:0000313" key="14">
    <source>
        <dbReference type="Proteomes" id="UP001182556"/>
    </source>
</evidence>
<dbReference type="PANTHER" id="PTHR48125:SF12">
    <property type="entry name" value="AT HOOK TRANSCRIPTION FACTOR FAMILY-RELATED"/>
    <property type="match status" value="1"/>
</dbReference>
<keyword evidence="5" id="KW-0812">Transmembrane</keyword>
<comment type="caution">
    <text evidence="13">The sequence shown here is derived from an EMBL/GenBank/DDBJ whole genome shotgun (WGS) entry which is preliminary data.</text>
</comment>
<dbReference type="AlphaFoldDB" id="A0AAD9FPZ9"/>
<gene>
    <name evidence="13" type="ORF">DB88DRAFT_443242</name>
</gene>
<keyword evidence="9" id="KW-0811">Translocation</keyword>
<comment type="similarity">
    <text evidence="2">Belongs to the TIM54 family.</text>
</comment>
<accession>A0AAD9FPZ9</accession>
<evidence type="ECO:0000313" key="13">
    <source>
        <dbReference type="EMBL" id="KAK1921297.1"/>
    </source>
</evidence>
<evidence type="ECO:0000256" key="2">
    <source>
        <dbReference type="ARBA" id="ARBA00006355"/>
    </source>
</evidence>
<evidence type="ECO:0000256" key="12">
    <source>
        <dbReference type="SAM" id="MobiDB-lite"/>
    </source>
</evidence>
<evidence type="ECO:0000256" key="7">
    <source>
        <dbReference type="ARBA" id="ARBA00022927"/>
    </source>
</evidence>
<organism evidence="13 14">
    <name type="scientific">Papiliotrema laurentii</name>
    <name type="common">Cryptococcus laurentii</name>
    <dbReference type="NCBI Taxonomy" id="5418"/>
    <lineage>
        <taxon>Eukaryota</taxon>
        <taxon>Fungi</taxon>
        <taxon>Dikarya</taxon>
        <taxon>Basidiomycota</taxon>
        <taxon>Agaricomycotina</taxon>
        <taxon>Tremellomycetes</taxon>
        <taxon>Tremellales</taxon>
        <taxon>Rhynchogastremaceae</taxon>
        <taxon>Papiliotrema</taxon>
    </lineage>
</organism>
<dbReference type="EMBL" id="JAODAN010000011">
    <property type="protein sequence ID" value="KAK1921297.1"/>
    <property type="molecule type" value="Genomic_DNA"/>
</dbReference>
<feature type="compositionally biased region" description="Basic and acidic residues" evidence="12">
    <location>
        <begin position="442"/>
        <end position="454"/>
    </location>
</feature>
<evidence type="ECO:0000256" key="10">
    <source>
        <dbReference type="ARBA" id="ARBA00023128"/>
    </source>
</evidence>
<keyword evidence="7" id="KW-0653">Protein transport</keyword>
<comment type="subcellular location">
    <subcellularLocation>
        <location evidence="1">Mitochondrion inner membrane</location>
        <topology evidence="1">Single-pass membrane protein</topology>
    </subcellularLocation>
</comment>
<reference evidence="13" key="1">
    <citation type="submission" date="2023-02" db="EMBL/GenBank/DDBJ databases">
        <title>Identification and recombinant expression of a fungal hydrolase from Papiliotrema laurentii that hydrolyzes apple cutin and clears colloidal polyester polyurethane.</title>
        <authorList>
            <consortium name="DOE Joint Genome Institute"/>
            <person name="Roman V.A."/>
            <person name="Bojanowski C."/>
            <person name="Crable B.R."/>
            <person name="Wagner D.N."/>
            <person name="Hung C.S."/>
            <person name="Nadeau L.J."/>
            <person name="Schratz L."/>
            <person name="Haridas S."/>
            <person name="Pangilinan J."/>
            <person name="Lipzen A."/>
            <person name="Na H."/>
            <person name="Yan M."/>
            <person name="Ng V."/>
            <person name="Grigoriev I.V."/>
            <person name="Spatafora J.W."/>
            <person name="Barlow D."/>
            <person name="Biffinger J."/>
            <person name="Kelley-Loughnane N."/>
            <person name="Varaljay V.A."/>
            <person name="Crookes-Goodson W.J."/>
        </authorList>
    </citation>
    <scope>NUCLEOTIDE SEQUENCE</scope>
    <source>
        <strain evidence="13">5307AH</strain>
    </source>
</reference>
<sequence length="518" mass="57590">MASEPTNTPPPAASPSTPAPAVPSQPPTLSSTSTASSGSAPTASAGSTPAAGNAKPPLEPLTGFRSALEHTGLPRSVITYKPKLPSRNWLIFWSVLGTVSYLYYNDRKQCNEIKARTIERVKYRANEPIAGSLDLVRKVKVVGAKWCGDDDEDRALRYFRKYVKPYLVAAGMDYEQVPAPLHGSIARQIHAQILSKRRRALGLETAPTLSLPGMLDPAEAERREVEGGVVVVGRASLKEYLEGLKRGWTGDVNEWDWEKEVEGKLKYDGVFEDPPASAPEGDAAATTTPPPAPSQPASPLPGTFSFLSRPPPQAIPAPGSQGAQQQPQAIPPQFHIPPSPLPPLPPMLLLPFTSHLGFKQIPWMIYDFFTERYRVKAGSDAALALIENHIRPFDPSDREFDEQSEKWYKKDAKQLPEKIAEARKTYYEELREKIQDVRDLRDGKRELSDEEKKSTKPLTTEEELKEQRGKKELRWMGQEEGWEIVRPEAEVPWDERFNGLLKVYELPKEGDKDGSSKV</sequence>
<evidence type="ECO:0000256" key="5">
    <source>
        <dbReference type="ARBA" id="ARBA00022692"/>
    </source>
</evidence>
<evidence type="ECO:0000256" key="3">
    <source>
        <dbReference type="ARBA" id="ARBA00020796"/>
    </source>
</evidence>
<keyword evidence="11" id="KW-0472">Membrane</keyword>
<evidence type="ECO:0000256" key="9">
    <source>
        <dbReference type="ARBA" id="ARBA00023010"/>
    </source>
</evidence>
<feature type="compositionally biased region" description="Pro residues" evidence="12">
    <location>
        <begin position="288"/>
        <end position="299"/>
    </location>
</feature>
<evidence type="ECO:0000256" key="1">
    <source>
        <dbReference type="ARBA" id="ARBA00004434"/>
    </source>
</evidence>
<feature type="compositionally biased region" description="Low complexity" evidence="12">
    <location>
        <begin position="316"/>
        <end position="330"/>
    </location>
</feature>
<keyword evidence="6" id="KW-0999">Mitochondrion inner membrane</keyword>
<dbReference type="InterPro" id="IPR021056">
    <property type="entry name" value="Mt_import_IM_translocase_Tim54"/>
</dbReference>
<evidence type="ECO:0000256" key="4">
    <source>
        <dbReference type="ARBA" id="ARBA00022448"/>
    </source>
</evidence>
<protein>
    <recommendedName>
        <fullName evidence="3">Mitochondrial import inner membrane translocase subunit TIM54</fullName>
    </recommendedName>
</protein>
<feature type="region of interest" description="Disordered" evidence="12">
    <location>
        <begin position="442"/>
        <end position="469"/>
    </location>
</feature>
<dbReference type="Proteomes" id="UP001182556">
    <property type="component" value="Unassembled WGS sequence"/>
</dbReference>
<feature type="region of interest" description="Disordered" evidence="12">
    <location>
        <begin position="1"/>
        <end position="62"/>
    </location>
</feature>
<keyword evidence="8" id="KW-1133">Transmembrane helix</keyword>
<keyword evidence="4" id="KW-0813">Transport</keyword>
<keyword evidence="10" id="KW-0496">Mitochondrion</keyword>
<feature type="compositionally biased region" description="Low complexity" evidence="12">
    <location>
        <begin position="27"/>
        <end position="52"/>
    </location>
</feature>
<feature type="compositionally biased region" description="Pro residues" evidence="12">
    <location>
        <begin position="7"/>
        <end position="26"/>
    </location>
</feature>
<dbReference type="Pfam" id="PF11711">
    <property type="entry name" value="Tim54"/>
    <property type="match status" value="1"/>
</dbReference>
<evidence type="ECO:0000256" key="6">
    <source>
        <dbReference type="ARBA" id="ARBA00022792"/>
    </source>
</evidence>
<dbReference type="GO" id="GO:0005743">
    <property type="term" value="C:mitochondrial inner membrane"/>
    <property type="evidence" value="ECO:0007669"/>
    <property type="project" value="UniProtKB-SubCell"/>
</dbReference>
<keyword evidence="14" id="KW-1185">Reference proteome</keyword>
<proteinExistence type="inferred from homology"/>
<evidence type="ECO:0000256" key="8">
    <source>
        <dbReference type="ARBA" id="ARBA00022989"/>
    </source>
</evidence>
<evidence type="ECO:0000256" key="11">
    <source>
        <dbReference type="ARBA" id="ARBA00023136"/>
    </source>
</evidence>
<dbReference type="PANTHER" id="PTHR48125">
    <property type="entry name" value="LP07818P1"/>
    <property type="match status" value="1"/>
</dbReference>
<dbReference type="GO" id="GO:0015031">
    <property type="term" value="P:protein transport"/>
    <property type="evidence" value="ECO:0007669"/>
    <property type="project" value="UniProtKB-KW"/>
</dbReference>